<evidence type="ECO:0000313" key="3">
    <source>
        <dbReference type="Proteomes" id="UP001367676"/>
    </source>
</evidence>
<feature type="region of interest" description="Disordered" evidence="1">
    <location>
        <begin position="598"/>
        <end position="624"/>
    </location>
</feature>
<feature type="compositionally biased region" description="Acidic residues" evidence="1">
    <location>
        <begin position="609"/>
        <end position="618"/>
    </location>
</feature>
<sequence>MEIGNSFRIWRYEKLNCDRCIATNRQLAISAICSKSVSRKCKITTWRGEERRGDVSQSRGRAYRLNHRLLCDNSTARQLDSSTAENSYGYGYGYGYGYCHGANRRSTNRLMLLFCSCRPAWGTIFLDFLRKNRTKIDMDNGNVDGAKDYALANMCTTTTSEKVYEHEAGLRHITSFASDRFHVKSSLEEWLNTAYDSLETVVVDEADLPHFEFNVKVRQQPQQRPKRRDVYIPCCAVARLKQLQERARARKIAYSAPSLIRFAFNHGDAQHRLHEHQAPAHKRQTAPAYREPCDEHVARLVADGFYRADDTLGELSDQDVVYYYLSVLRSVDCAPLNRALAEARARCAGLVYQSAVLPGRLAAAAAGAPKYYTTYAETVHFLGLMAPPTHVGDHHSDVVEKVRRRNAQQTRQLCQAVGIDEYAVAERGREWLKLVKFFEAQPQWCAAVGATLVEAADDEAPALTVIECQMLAQVRQLWRWRNAHDLYNCYAFATSAAPTAAHRMPAIAEQCERVRRQYSQLLTLVKGGDAALVPYVSFYAPDEKQLQALTDVRGCPELLYAAVSSSVRTKRANAAWHRFVATRPASVPRDLIERLLATQPPQEASASANDDDDDDDDATATATATAAATATATAAADDEQQAEDGRYLYTDASHFDTEIMDDVRTERTTGAAHDPLPGLGLADVEWDAVLAANCSSSSGGVTADQQPHMQRPLCDEVTAEGAFFDLRSHFDDQEEGDGDGDELADK</sequence>
<proteinExistence type="predicted"/>
<dbReference type="Proteomes" id="UP001367676">
    <property type="component" value="Unassembled WGS sequence"/>
</dbReference>
<name>A0AAN9TKH4_9HEMI</name>
<dbReference type="AlphaFoldDB" id="A0AAN9TKH4"/>
<organism evidence="2 3">
    <name type="scientific">Parthenolecanium corni</name>
    <dbReference type="NCBI Taxonomy" id="536013"/>
    <lineage>
        <taxon>Eukaryota</taxon>
        <taxon>Metazoa</taxon>
        <taxon>Ecdysozoa</taxon>
        <taxon>Arthropoda</taxon>
        <taxon>Hexapoda</taxon>
        <taxon>Insecta</taxon>
        <taxon>Pterygota</taxon>
        <taxon>Neoptera</taxon>
        <taxon>Paraneoptera</taxon>
        <taxon>Hemiptera</taxon>
        <taxon>Sternorrhyncha</taxon>
        <taxon>Coccoidea</taxon>
        <taxon>Coccidae</taxon>
        <taxon>Parthenolecanium</taxon>
    </lineage>
</organism>
<accession>A0AAN9TKH4</accession>
<reference evidence="2 3" key="1">
    <citation type="submission" date="2024-03" db="EMBL/GenBank/DDBJ databases">
        <title>Adaptation during the transition from Ophiocordyceps entomopathogen to insect associate is accompanied by gene loss and intensified selection.</title>
        <authorList>
            <person name="Ward C.M."/>
            <person name="Onetto C.A."/>
            <person name="Borneman A.R."/>
        </authorList>
    </citation>
    <scope>NUCLEOTIDE SEQUENCE [LARGE SCALE GENOMIC DNA]</scope>
    <source>
        <strain evidence="2">AWRI1</strain>
        <tissue evidence="2">Single Adult Female</tissue>
    </source>
</reference>
<protein>
    <submittedName>
        <fullName evidence="2">Uncharacterized protein</fullName>
    </submittedName>
</protein>
<gene>
    <name evidence="2" type="ORF">V9T40_008230</name>
</gene>
<feature type="compositionally biased region" description="Acidic residues" evidence="1">
    <location>
        <begin position="732"/>
        <end position="746"/>
    </location>
</feature>
<evidence type="ECO:0000313" key="2">
    <source>
        <dbReference type="EMBL" id="KAK7600789.1"/>
    </source>
</evidence>
<feature type="region of interest" description="Disordered" evidence="1">
    <location>
        <begin position="726"/>
        <end position="746"/>
    </location>
</feature>
<evidence type="ECO:0000256" key="1">
    <source>
        <dbReference type="SAM" id="MobiDB-lite"/>
    </source>
</evidence>
<comment type="caution">
    <text evidence="2">The sequence shown here is derived from an EMBL/GenBank/DDBJ whole genome shotgun (WGS) entry which is preliminary data.</text>
</comment>
<dbReference type="EMBL" id="JBBCAQ010000010">
    <property type="protein sequence ID" value="KAK7600789.1"/>
    <property type="molecule type" value="Genomic_DNA"/>
</dbReference>
<keyword evidence="3" id="KW-1185">Reference proteome</keyword>